<proteinExistence type="predicted"/>
<dbReference type="Proteomes" id="UP001314205">
    <property type="component" value="Unassembled WGS sequence"/>
</dbReference>
<dbReference type="AlphaFoldDB" id="A0AAV1KMZ2"/>
<keyword evidence="3" id="KW-1185">Reference proteome</keyword>
<evidence type="ECO:0000256" key="1">
    <source>
        <dbReference type="SAM" id="SignalP"/>
    </source>
</evidence>
<feature type="signal peptide" evidence="1">
    <location>
        <begin position="1"/>
        <end position="18"/>
    </location>
</feature>
<dbReference type="EMBL" id="CAVLGL010000046">
    <property type="protein sequence ID" value="CAK1583142.1"/>
    <property type="molecule type" value="Genomic_DNA"/>
</dbReference>
<gene>
    <name evidence="2" type="ORF">PARMNEM_LOCUS4576</name>
</gene>
<comment type="caution">
    <text evidence="2">The sequence shown here is derived from an EMBL/GenBank/DDBJ whole genome shotgun (WGS) entry which is preliminary data.</text>
</comment>
<protein>
    <submittedName>
        <fullName evidence="2">Uncharacterized protein</fullName>
    </submittedName>
</protein>
<name>A0AAV1KMZ2_9NEOP</name>
<keyword evidence="1" id="KW-0732">Signal</keyword>
<sequence>MKYFVCILLFAIIAAASAGYIGSGWSAPSYGYSAPLVYSRGWGSPYYNSYSGYSGWGNNGWGNNGWGHNLGYNAW</sequence>
<evidence type="ECO:0000313" key="3">
    <source>
        <dbReference type="Proteomes" id="UP001314205"/>
    </source>
</evidence>
<accession>A0AAV1KMZ2</accession>
<evidence type="ECO:0000313" key="2">
    <source>
        <dbReference type="EMBL" id="CAK1583142.1"/>
    </source>
</evidence>
<feature type="chain" id="PRO_5043348293" evidence="1">
    <location>
        <begin position="19"/>
        <end position="75"/>
    </location>
</feature>
<organism evidence="2 3">
    <name type="scientific">Parnassius mnemosyne</name>
    <name type="common">clouded apollo</name>
    <dbReference type="NCBI Taxonomy" id="213953"/>
    <lineage>
        <taxon>Eukaryota</taxon>
        <taxon>Metazoa</taxon>
        <taxon>Ecdysozoa</taxon>
        <taxon>Arthropoda</taxon>
        <taxon>Hexapoda</taxon>
        <taxon>Insecta</taxon>
        <taxon>Pterygota</taxon>
        <taxon>Neoptera</taxon>
        <taxon>Endopterygota</taxon>
        <taxon>Lepidoptera</taxon>
        <taxon>Glossata</taxon>
        <taxon>Ditrysia</taxon>
        <taxon>Papilionoidea</taxon>
        <taxon>Papilionidae</taxon>
        <taxon>Parnassiinae</taxon>
        <taxon>Parnassini</taxon>
        <taxon>Parnassius</taxon>
        <taxon>Driopa</taxon>
    </lineage>
</organism>
<reference evidence="2 3" key="1">
    <citation type="submission" date="2023-11" db="EMBL/GenBank/DDBJ databases">
        <authorList>
            <person name="Hedman E."/>
            <person name="Englund M."/>
            <person name="Stromberg M."/>
            <person name="Nyberg Akerstrom W."/>
            <person name="Nylinder S."/>
            <person name="Jareborg N."/>
            <person name="Kallberg Y."/>
            <person name="Kronander E."/>
        </authorList>
    </citation>
    <scope>NUCLEOTIDE SEQUENCE [LARGE SCALE GENOMIC DNA]</scope>
</reference>